<dbReference type="EMBL" id="CM001883">
    <property type="protein sequence ID" value="EOY08805.1"/>
    <property type="molecule type" value="Genomic_DNA"/>
</dbReference>
<feature type="region of interest" description="Disordered" evidence="1">
    <location>
        <begin position="71"/>
        <end position="91"/>
    </location>
</feature>
<dbReference type="InParanoid" id="A0A061EUQ8"/>
<dbReference type="AlphaFoldDB" id="A0A061EUQ8"/>
<proteinExistence type="predicted"/>
<protein>
    <submittedName>
        <fullName evidence="2">Uncharacterized protein</fullName>
    </submittedName>
</protein>
<organism evidence="2 3">
    <name type="scientific">Theobroma cacao</name>
    <name type="common">Cacao</name>
    <name type="synonym">Cocoa</name>
    <dbReference type="NCBI Taxonomy" id="3641"/>
    <lineage>
        <taxon>Eukaryota</taxon>
        <taxon>Viridiplantae</taxon>
        <taxon>Streptophyta</taxon>
        <taxon>Embryophyta</taxon>
        <taxon>Tracheophyta</taxon>
        <taxon>Spermatophyta</taxon>
        <taxon>Magnoliopsida</taxon>
        <taxon>eudicotyledons</taxon>
        <taxon>Gunneridae</taxon>
        <taxon>Pentapetalae</taxon>
        <taxon>rosids</taxon>
        <taxon>malvids</taxon>
        <taxon>Malvales</taxon>
        <taxon>Malvaceae</taxon>
        <taxon>Byttnerioideae</taxon>
        <taxon>Theobroma</taxon>
    </lineage>
</organism>
<name>A0A061EUQ8_THECC</name>
<evidence type="ECO:0000256" key="1">
    <source>
        <dbReference type="SAM" id="MobiDB-lite"/>
    </source>
</evidence>
<dbReference type="Proteomes" id="UP000026915">
    <property type="component" value="Chromosome 5"/>
</dbReference>
<feature type="compositionally biased region" description="Basic and acidic residues" evidence="1">
    <location>
        <begin position="74"/>
        <end position="91"/>
    </location>
</feature>
<sequence length="191" mass="20619">MWKWQCNQKSKGFYKAVEKLESSQHLDHATIALQPPRGPLKTHSANEPLLTEVMTAPQPPIDLAQLHSVNEPVSSHHDGKHHDDADYGQHNEPGVHIHHDIIVADGENVTHVNDVLDDTVAGDVTPQSVDAEGDHGPKVDVVVDASTEKEGDLHSVEAKEDHLPQVDAVVEVVAEGIGNLASVQAKGDDVP</sequence>
<evidence type="ECO:0000313" key="3">
    <source>
        <dbReference type="Proteomes" id="UP000026915"/>
    </source>
</evidence>
<reference evidence="2 3" key="1">
    <citation type="journal article" date="2013" name="Genome Biol.">
        <title>The genome sequence of the most widely cultivated cacao type and its use to identify candidate genes regulating pod color.</title>
        <authorList>
            <person name="Motamayor J.C."/>
            <person name="Mockaitis K."/>
            <person name="Schmutz J."/>
            <person name="Haiminen N."/>
            <person name="Iii D.L."/>
            <person name="Cornejo O."/>
            <person name="Findley S.D."/>
            <person name="Zheng P."/>
            <person name="Utro F."/>
            <person name="Royaert S."/>
            <person name="Saski C."/>
            <person name="Jenkins J."/>
            <person name="Podicheti R."/>
            <person name="Zhao M."/>
            <person name="Scheffler B.E."/>
            <person name="Stack J.C."/>
            <person name="Feltus F.A."/>
            <person name="Mustiga G.M."/>
            <person name="Amores F."/>
            <person name="Phillips W."/>
            <person name="Marelli J.P."/>
            <person name="May G.D."/>
            <person name="Shapiro H."/>
            <person name="Ma J."/>
            <person name="Bustamante C.D."/>
            <person name="Schnell R.J."/>
            <person name="Main D."/>
            <person name="Gilbert D."/>
            <person name="Parida L."/>
            <person name="Kuhn D.N."/>
        </authorList>
    </citation>
    <scope>NUCLEOTIDE SEQUENCE [LARGE SCALE GENOMIC DNA]</scope>
    <source>
        <strain evidence="3">cv. Matina 1-6</strain>
    </source>
</reference>
<keyword evidence="3" id="KW-1185">Reference proteome</keyword>
<evidence type="ECO:0000313" key="2">
    <source>
        <dbReference type="EMBL" id="EOY08805.1"/>
    </source>
</evidence>
<accession>A0A061EUQ8</accession>
<dbReference type="Gramene" id="EOY08805">
    <property type="protein sequence ID" value="EOY08805"/>
    <property type="gene ID" value="TCM_024012"/>
</dbReference>
<gene>
    <name evidence="2" type="ORF">TCM_024012</name>
</gene>
<dbReference type="HOGENOM" id="CLU_1423822_0_0_1"/>